<comment type="similarity">
    <text evidence="2">Belongs to the peptidase M20 family.</text>
</comment>
<evidence type="ECO:0000256" key="4">
    <source>
        <dbReference type="ARBA" id="ARBA00022723"/>
    </source>
</evidence>
<dbReference type="SUPFAM" id="SSF53187">
    <property type="entry name" value="Zn-dependent exopeptidases"/>
    <property type="match status" value="1"/>
</dbReference>
<keyword evidence="4 7" id="KW-0479">Metal-binding</keyword>
<evidence type="ECO:0000256" key="5">
    <source>
        <dbReference type="ARBA" id="ARBA00022801"/>
    </source>
</evidence>
<dbReference type="RefSeq" id="WP_179905930.1">
    <property type="nucleotide sequence ID" value="NZ_JACBXS010000016.1"/>
</dbReference>
<keyword evidence="7" id="KW-0862">Zinc</keyword>
<keyword evidence="9" id="KW-1185">Reference proteome</keyword>
<dbReference type="InterPro" id="IPR002933">
    <property type="entry name" value="Peptidase_M20"/>
</dbReference>
<keyword evidence="6" id="KW-0464">Manganese</keyword>
<organism evidence="8 9">
    <name type="scientific">Rhabdonatronobacter sediminivivens</name>
    <dbReference type="NCBI Taxonomy" id="2743469"/>
    <lineage>
        <taxon>Bacteria</taxon>
        <taxon>Pseudomonadati</taxon>
        <taxon>Pseudomonadota</taxon>
        <taxon>Alphaproteobacteria</taxon>
        <taxon>Rhodobacterales</taxon>
        <taxon>Paracoccaceae</taxon>
        <taxon>Rhabdonatronobacter</taxon>
    </lineage>
</organism>
<reference evidence="8 9" key="1">
    <citation type="journal article" date="2000" name="Arch. Microbiol.">
        <title>Rhodobaca bogoriensis gen. nov. and sp. nov., an alkaliphilic purple nonsulfur bacterium from African Rift Valley soda lakes.</title>
        <authorList>
            <person name="Milford A.D."/>
            <person name="Achenbach L.A."/>
            <person name="Jung D.O."/>
            <person name="Madigan M.T."/>
        </authorList>
    </citation>
    <scope>NUCLEOTIDE SEQUENCE [LARGE SCALE GENOMIC DNA]</scope>
    <source>
        <strain evidence="8 9">2376</strain>
    </source>
</reference>
<dbReference type="EMBL" id="JACBXS010000016">
    <property type="protein sequence ID" value="NYS25227.1"/>
    <property type="molecule type" value="Genomic_DNA"/>
</dbReference>
<accession>A0A7Z0HZN3</accession>
<dbReference type="NCBIfam" id="TIGR01879">
    <property type="entry name" value="hydantase"/>
    <property type="match status" value="1"/>
</dbReference>
<comment type="cofactor">
    <cofactor evidence="7">
        <name>Zn(2+)</name>
        <dbReference type="ChEBI" id="CHEBI:29105"/>
    </cofactor>
    <text evidence="7">Binds 2 Zn(2+) ions per subunit.</text>
</comment>
<sequence length="399" mass="41517">MPPIPVNPDRLLAELDHLRTIGAVGTGVARIAFSAEDITARRWLAERMAAAGLEVTVDACGNLFGLPPGDAPCLLVGSHSDTQPLGGWLDGIYGVVCGLELARAALETGGSRIAVVSFQDEEGRFGGLGGSAVWAGRMTLAEADETVDAEGVRFGDARQAAAQIGPMGDMPPARFSAYVEPHIEQGPGLEAAGLALGVVEAIVGVRRWSFTFTGQANHAGTTPMALRRDAVQALGQYIHELNGVFAPLVTERTVWTLGRITVDPNAPSIVPGAATVSVQMRDAEAARLDAMRDAALELAQRVAAQRGLQLATEEGLKLDPVRMDEALVDRLAAGAEAVAPGRWQRLPSGALHDACNVSAVVPSAMLFVPSIGGISHNPAEDTARADLRTGLLALASALG</sequence>
<comment type="caution">
    <text evidence="8">The sequence shown here is derived from an EMBL/GenBank/DDBJ whole genome shotgun (WGS) entry which is preliminary data.</text>
</comment>
<comment type="cofactor">
    <cofactor evidence="1">
        <name>Mn(2+)</name>
        <dbReference type="ChEBI" id="CHEBI:29035"/>
    </cofactor>
</comment>
<dbReference type="SUPFAM" id="SSF55031">
    <property type="entry name" value="Bacterial exopeptidase dimerisation domain"/>
    <property type="match status" value="1"/>
</dbReference>
<dbReference type="Gene3D" id="3.40.630.10">
    <property type="entry name" value="Zn peptidases"/>
    <property type="match status" value="1"/>
</dbReference>
<evidence type="ECO:0000256" key="3">
    <source>
        <dbReference type="ARBA" id="ARBA00011738"/>
    </source>
</evidence>
<name>A0A7Z0HZN3_9RHOB</name>
<dbReference type="InterPro" id="IPR010158">
    <property type="entry name" value="Amidase_Cbmase"/>
</dbReference>
<comment type="subunit">
    <text evidence="3">Homodimer.</text>
</comment>
<dbReference type="Gene3D" id="3.30.70.360">
    <property type="match status" value="1"/>
</dbReference>
<dbReference type="PANTHER" id="PTHR32494:SF19">
    <property type="entry name" value="ALLANTOATE DEIMINASE-RELATED"/>
    <property type="match status" value="1"/>
</dbReference>
<evidence type="ECO:0000256" key="7">
    <source>
        <dbReference type="PIRSR" id="PIRSR001235-1"/>
    </source>
</evidence>
<dbReference type="InterPro" id="IPR036264">
    <property type="entry name" value="Bact_exopeptidase_dim_dom"/>
</dbReference>
<dbReference type="PANTHER" id="PTHR32494">
    <property type="entry name" value="ALLANTOATE DEIMINASE-RELATED"/>
    <property type="match status" value="1"/>
</dbReference>
<protein>
    <submittedName>
        <fullName evidence="8">M20 family metallo-hydrolase</fullName>
    </submittedName>
</protein>
<dbReference type="GO" id="GO:0046872">
    <property type="term" value="F:metal ion binding"/>
    <property type="evidence" value="ECO:0007669"/>
    <property type="project" value="UniProtKB-KW"/>
</dbReference>
<keyword evidence="5 8" id="KW-0378">Hydrolase</keyword>
<feature type="binding site" evidence="7">
    <location>
        <position position="79"/>
    </location>
    <ligand>
        <name>Zn(2+)</name>
        <dbReference type="ChEBI" id="CHEBI:29105"/>
        <label>1</label>
    </ligand>
</feature>
<feature type="binding site" evidence="7">
    <location>
        <position position="90"/>
    </location>
    <ligand>
        <name>Zn(2+)</name>
        <dbReference type="ChEBI" id="CHEBI:29105"/>
        <label>2</label>
    </ligand>
</feature>
<proteinExistence type="inferred from homology"/>
<dbReference type="Proteomes" id="UP000529417">
    <property type="component" value="Unassembled WGS sequence"/>
</dbReference>
<feature type="binding site" evidence="7">
    <location>
        <position position="182"/>
    </location>
    <ligand>
        <name>Zn(2+)</name>
        <dbReference type="ChEBI" id="CHEBI:29105"/>
        <label>1</label>
    </ligand>
</feature>
<gene>
    <name evidence="8" type="ORF">HUK65_09505</name>
</gene>
<dbReference type="PIRSF" id="PIRSF001235">
    <property type="entry name" value="Amidase_carbamoylase"/>
    <property type="match status" value="1"/>
</dbReference>
<evidence type="ECO:0000256" key="1">
    <source>
        <dbReference type="ARBA" id="ARBA00001936"/>
    </source>
</evidence>
<feature type="binding site" evidence="7">
    <location>
        <position position="122"/>
    </location>
    <ligand>
        <name>Zn(2+)</name>
        <dbReference type="ChEBI" id="CHEBI:29105"/>
        <label>2</label>
    </ligand>
</feature>
<feature type="binding site" evidence="7">
    <location>
        <position position="376"/>
    </location>
    <ligand>
        <name>Zn(2+)</name>
        <dbReference type="ChEBI" id="CHEBI:29105"/>
        <label>2</label>
    </ligand>
</feature>
<dbReference type="GO" id="GO:0016813">
    <property type="term" value="F:hydrolase activity, acting on carbon-nitrogen (but not peptide) bonds, in linear amidines"/>
    <property type="evidence" value="ECO:0007669"/>
    <property type="project" value="InterPro"/>
</dbReference>
<evidence type="ECO:0000313" key="8">
    <source>
        <dbReference type="EMBL" id="NYS25227.1"/>
    </source>
</evidence>
<dbReference type="CDD" id="cd03884">
    <property type="entry name" value="M20_bAS"/>
    <property type="match status" value="1"/>
</dbReference>
<dbReference type="AlphaFoldDB" id="A0A7Z0HZN3"/>
<feature type="binding site" evidence="7">
    <location>
        <position position="90"/>
    </location>
    <ligand>
        <name>Zn(2+)</name>
        <dbReference type="ChEBI" id="CHEBI:29105"/>
        <label>1</label>
    </ligand>
</feature>
<evidence type="ECO:0000256" key="6">
    <source>
        <dbReference type="ARBA" id="ARBA00023211"/>
    </source>
</evidence>
<dbReference type="Pfam" id="PF01546">
    <property type="entry name" value="Peptidase_M20"/>
    <property type="match status" value="1"/>
</dbReference>
<evidence type="ECO:0000313" key="9">
    <source>
        <dbReference type="Proteomes" id="UP000529417"/>
    </source>
</evidence>
<evidence type="ECO:0000256" key="2">
    <source>
        <dbReference type="ARBA" id="ARBA00006153"/>
    </source>
</evidence>